<evidence type="ECO:0000256" key="4">
    <source>
        <dbReference type="ARBA" id="ARBA00023015"/>
    </source>
</evidence>
<feature type="region of interest" description="Disordered" evidence="7">
    <location>
        <begin position="944"/>
        <end position="988"/>
    </location>
</feature>
<feature type="compositionally biased region" description="Basic and acidic residues" evidence="7">
    <location>
        <begin position="234"/>
        <end position="249"/>
    </location>
</feature>
<gene>
    <name evidence="9" type="ORF">FPE_LOCUS449</name>
</gene>
<feature type="region of interest" description="Disordered" evidence="7">
    <location>
        <begin position="817"/>
        <end position="862"/>
    </location>
</feature>
<feature type="compositionally biased region" description="Basic and acidic residues" evidence="7">
    <location>
        <begin position="261"/>
        <end position="276"/>
    </location>
</feature>
<feature type="region of interest" description="Disordered" evidence="7">
    <location>
        <begin position="1144"/>
        <end position="1169"/>
    </location>
</feature>
<feature type="compositionally biased region" description="Acidic residues" evidence="7">
    <location>
        <begin position="250"/>
        <end position="260"/>
    </location>
</feature>
<keyword evidence="5" id="KW-0804">Transcription</keyword>
<feature type="compositionally biased region" description="Basic and acidic residues" evidence="7">
    <location>
        <begin position="969"/>
        <end position="979"/>
    </location>
</feature>
<evidence type="ECO:0000256" key="5">
    <source>
        <dbReference type="ARBA" id="ARBA00023163"/>
    </source>
</evidence>
<keyword evidence="4" id="KW-0805">Transcription regulation</keyword>
<keyword evidence="10" id="KW-1185">Reference proteome</keyword>
<feature type="compositionally biased region" description="Basic and acidic residues" evidence="7">
    <location>
        <begin position="198"/>
        <end position="217"/>
    </location>
</feature>
<evidence type="ECO:0000256" key="3">
    <source>
        <dbReference type="ARBA" id="ARBA00022723"/>
    </source>
</evidence>
<dbReference type="GO" id="GO:0032454">
    <property type="term" value="F:histone H3K9 demethylase activity"/>
    <property type="evidence" value="ECO:0007669"/>
    <property type="project" value="InterPro"/>
</dbReference>
<dbReference type="GO" id="GO:0000785">
    <property type="term" value="C:chromatin"/>
    <property type="evidence" value="ECO:0007669"/>
    <property type="project" value="TreeGrafter"/>
</dbReference>
<feature type="compositionally biased region" description="Basic residues" evidence="7">
    <location>
        <begin position="185"/>
        <end position="197"/>
    </location>
</feature>
<protein>
    <recommendedName>
        <fullName evidence="8">JmjC domain-containing protein</fullName>
    </recommendedName>
</protein>
<evidence type="ECO:0000259" key="8">
    <source>
        <dbReference type="PROSITE" id="PS51184"/>
    </source>
</evidence>
<keyword evidence="6" id="KW-0539">Nucleus</keyword>
<feature type="compositionally biased region" description="Polar residues" evidence="7">
    <location>
        <begin position="952"/>
        <end position="967"/>
    </location>
</feature>
<feature type="compositionally biased region" description="Basic and acidic residues" evidence="7">
    <location>
        <begin position="82"/>
        <end position="91"/>
    </location>
</feature>
<dbReference type="SMART" id="SM00558">
    <property type="entry name" value="JmjC"/>
    <property type="match status" value="1"/>
</dbReference>
<dbReference type="Gene3D" id="2.60.120.650">
    <property type="entry name" value="Cupin"/>
    <property type="match status" value="2"/>
</dbReference>
<feature type="compositionally biased region" description="Basic and acidic residues" evidence="7">
    <location>
        <begin position="17"/>
        <end position="71"/>
    </location>
</feature>
<dbReference type="FunFam" id="2.60.120.650:FF:000033">
    <property type="entry name" value="Transcription factor jumonji (JmjC) domain-containing protein"/>
    <property type="match status" value="1"/>
</dbReference>
<feature type="compositionally biased region" description="Basic and acidic residues" evidence="7">
    <location>
        <begin position="817"/>
        <end position="848"/>
    </location>
</feature>
<feature type="compositionally biased region" description="Acidic residues" evidence="7">
    <location>
        <begin position="168"/>
        <end position="181"/>
    </location>
</feature>
<dbReference type="EMBL" id="OU503036">
    <property type="protein sequence ID" value="CAI9753018.1"/>
    <property type="molecule type" value="Genomic_DNA"/>
</dbReference>
<dbReference type="InterPro" id="IPR045109">
    <property type="entry name" value="LSDs-like"/>
</dbReference>
<proteinExistence type="inferred from homology"/>
<reference evidence="9" key="1">
    <citation type="submission" date="2023-05" db="EMBL/GenBank/DDBJ databases">
        <authorList>
            <person name="Huff M."/>
        </authorList>
    </citation>
    <scope>NUCLEOTIDE SEQUENCE</scope>
</reference>
<accession>A0AAD1YMT9</accession>
<comment type="subcellular location">
    <subcellularLocation>
        <location evidence="1">Nucleus</location>
    </subcellularLocation>
</comment>
<sequence>MDLNIPAEENEIFDVEEGGKFSEDIMRSEKQELENGEERNQEVNVKEDGKIVEEGEKFSEEDAMRSERQELENGDEENQDVNGKEEGKVEENDCMDIDKEEEVESGNKKPRRRGRKKKEQGKGNLDGEEEEKKNGASGAEENGTESAFNRRASRRKSSQLATVKLELLNEDSWELEEDEEEKEARKRKPGPKRKRKSAKIEESGKVVEEKNGKEGSQKKKRGRKRLNYDDDGEDREKKEDGEDGEKKEDGEEGENTGDETETSRERRFSLRAKNDKPNNSSKTRGRKNYDENGIEILSNMCHQCQRNDKGRVVRCQKCTSKRYCIPCLTTWYPQMSEEAIEEACPVCLNNCNCKRCMRLDGPIRHLKNLELKFTEEEKVQYSKFILQLLLPFLMKFNSEQSAEKDVEAKIQGLPVSDITALEAKCEKDERIYCDNCKTSIADFHRSCPLCFYDLCITCCREIRDGKLRAGDEEVVMQYVDNGLDYLHGSNSHAATSMKDKNCGEVTLPSCRDHSKLKSEWKSMENGSIPCPPKDMGGCGEGILELKSVFSDSFVSELLVKAKDIVKNYELEDGPQNFEQCCSCLKLDGENVSDCNNLRKAASRENSEDNYLYCPKAKDLQHADLKHFQWHWSKGEPVIVSNVLETTLGLSWEPMVMWRALRQIRNVNHELLLDVTAINCLDWCEVDINVHQFFKGYSEGRFDNHEWPQILKLKDWPPSNLFEERLPRHGAEFISCLPFKEYTHPHSGYLNLAVKLPKKSLKPDMGPKTYIAYGVAHELGRGDSVTKLHCDMSDAVNVLTHEGGVKLSPMQLSKIKELKDKHNAQDERELYQNKEMDVKKEQLDDDLSRSNEQASPDTLDDPCLEIEAQEPKSSDMSTENMLDKALTAKTILGTQMVDKNDADNEGWQCSGRGKSEIDSSLNQNFVAEINSTDRACEKSALPLEVESNDETEISSNINQNVTETSGTSKSKKEGEHREENDGASVSVGSEVFEDPEGGALWDIFRREDVPKLKEYVSSHFKEFRHIYCNQLPQVVHPIHDQTVYLTVEHKRRLKEEYGIEPWTFVQKLGDAVFIPAGCPHQVRNLKSCIKVAVDFVSPENVQECIRMTEEFRILPQNHRAKEDKLEVKKMSLHAMCRAVKSCEGISSDASDTNQDGKARKRNFKGRRKKN</sequence>
<evidence type="ECO:0000256" key="7">
    <source>
        <dbReference type="SAM" id="MobiDB-lite"/>
    </source>
</evidence>
<feature type="compositionally biased region" description="Basic residues" evidence="7">
    <location>
        <begin position="108"/>
        <end position="119"/>
    </location>
</feature>
<dbReference type="PANTHER" id="PTHR12549:SF11">
    <property type="entry name" value="LYSINE-SPECIFIC DEMETHYLASE JMJ25"/>
    <property type="match status" value="1"/>
</dbReference>
<organism evidence="9 10">
    <name type="scientific">Fraxinus pennsylvanica</name>
    <dbReference type="NCBI Taxonomy" id="56036"/>
    <lineage>
        <taxon>Eukaryota</taxon>
        <taxon>Viridiplantae</taxon>
        <taxon>Streptophyta</taxon>
        <taxon>Embryophyta</taxon>
        <taxon>Tracheophyta</taxon>
        <taxon>Spermatophyta</taxon>
        <taxon>Magnoliopsida</taxon>
        <taxon>eudicotyledons</taxon>
        <taxon>Gunneridae</taxon>
        <taxon>Pentapetalae</taxon>
        <taxon>asterids</taxon>
        <taxon>lamiids</taxon>
        <taxon>Lamiales</taxon>
        <taxon>Oleaceae</taxon>
        <taxon>Oleeae</taxon>
        <taxon>Fraxinus</taxon>
    </lineage>
</organism>
<dbReference type="SUPFAM" id="SSF51197">
    <property type="entry name" value="Clavaminate synthase-like"/>
    <property type="match status" value="1"/>
</dbReference>
<dbReference type="GO" id="GO:0006357">
    <property type="term" value="P:regulation of transcription by RNA polymerase II"/>
    <property type="evidence" value="ECO:0007669"/>
    <property type="project" value="TreeGrafter"/>
</dbReference>
<dbReference type="GO" id="GO:0003712">
    <property type="term" value="F:transcription coregulator activity"/>
    <property type="evidence" value="ECO:0007669"/>
    <property type="project" value="TreeGrafter"/>
</dbReference>
<dbReference type="InterPro" id="IPR003347">
    <property type="entry name" value="JmjC_dom"/>
</dbReference>
<name>A0AAD1YMT9_9LAMI</name>
<keyword evidence="3" id="KW-0479">Metal-binding</keyword>
<feature type="compositionally biased region" description="Basic residues" evidence="7">
    <location>
        <begin position="1157"/>
        <end position="1169"/>
    </location>
</feature>
<dbReference type="GO" id="GO:0031490">
    <property type="term" value="F:chromatin DNA binding"/>
    <property type="evidence" value="ECO:0007669"/>
    <property type="project" value="TreeGrafter"/>
</dbReference>
<evidence type="ECO:0000313" key="9">
    <source>
        <dbReference type="EMBL" id="CAI9753018.1"/>
    </source>
</evidence>
<dbReference type="PANTHER" id="PTHR12549">
    <property type="entry name" value="JMJC DOMAIN-CONTAINING HISTONE DEMETHYLATION PROTEIN"/>
    <property type="match status" value="1"/>
</dbReference>
<feature type="compositionally biased region" description="Acidic residues" evidence="7">
    <location>
        <begin position="92"/>
        <end position="104"/>
    </location>
</feature>
<dbReference type="AlphaFoldDB" id="A0AAD1YMT9"/>
<feature type="domain" description="JmjC" evidence="8">
    <location>
        <begin position="744"/>
        <end position="1111"/>
    </location>
</feature>
<evidence type="ECO:0000313" key="10">
    <source>
        <dbReference type="Proteomes" id="UP000834106"/>
    </source>
</evidence>
<dbReference type="GO" id="GO:0000118">
    <property type="term" value="C:histone deacetylase complex"/>
    <property type="evidence" value="ECO:0007669"/>
    <property type="project" value="TreeGrafter"/>
</dbReference>
<dbReference type="GO" id="GO:0046872">
    <property type="term" value="F:metal ion binding"/>
    <property type="evidence" value="ECO:0007669"/>
    <property type="project" value="UniProtKB-KW"/>
</dbReference>
<comment type="similarity">
    <text evidence="2">Belongs to the JARID1 histone demethylase family.</text>
</comment>
<dbReference type="Pfam" id="PF02373">
    <property type="entry name" value="JmjC"/>
    <property type="match status" value="1"/>
</dbReference>
<evidence type="ECO:0000256" key="2">
    <source>
        <dbReference type="ARBA" id="ARBA00006801"/>
    </source>
</evidence>
<feature type="region of interest" description="Disordered" evidence="7">
    <location>
        <begin position="1"/>
        <end position="289"/>
    </location>
</feature>
<dbReference type="Pfam" id="PF10497">
    <property type="entry name" value="zf-4CXXC_R1"/>
    <property type="match status" value="1"/>
</dbReference>
<evidence type="ECO:0000256" key="1">
    <source>
        <dbReference type="ARBA" id="ARBA00004123"/>
    </source>
</evidence>
<dbReference type="InterPro" id="IPR018866">
    <property type="entry name" value="Znf-4CXXC_R1"/>
</dbReference>
<dbReference type="PROSITE" id="PS51184">
    <property type="entry name" value="JMJC"/>
    <property type="match status" value="1"/>
</dbReference>
<evidence type="ECO:0000256" key="6">
    <source>
        <dbReference type="ARBA" id="ARBA00023242"/>
    </source>
</evidence>
<dbReference type="Proteomes" id="UP000834106">
    <property type="component" value="Chromosome 1"/>
</dbReference>